<dbReference type="Proteomes" id="UP001422074">
    <property type="component" value="Unassembled WGS sequence"/>
</dbReference>
<reference evidence="4 5" key="1">
    <citation type="submission" date="2024-05" db="EMBL/GenBank/DDBJ databases">
        <title>Sinomonas sp. nov., isolated from a waste landfill.</title>
        <authorList>
            <person name="Zhao Y."/>
        </authorList>
    </citation>
    <scope>NUCLEOTIDE SEQUENCE [LARGE SCALE GENOMIC DNA]</scope>
    <source>
        <strain evidence="4 5">CCTCC AB2014300</strain>
    </source>
</reference>
<dbReference type="GO" id="GO:0016491">
    <property type="term" value="F:oxidoreductase activity"/>
    <property type="evidence" value="ECO:0007669"/>
    <property type="project" value="UniProtKB-KW"/>
</dbReference>
<dbReference type="InterPro" id="IPR002347">
    <property type="entry name" value="SDR_fam"/>
</dbReference>
<keyword evidence="2 4" id="KW-0560">Oxidoreductase</keyword>
<organism evidence="4 5">
    <name type="scientific">Sinomonas halotolerans</name>
    <dbReference type="NCBI Taxonomy" id="1644133"/>
    <lineage>
        <taxon>Bacteria</taxon>
        <taxon>Bacillati</taxon>
        <taxon>Actinomycetota</taxon>
        <taxon>Actinomycetes</taxon>
        <taxon>Micrococcales</taxon>
        <taxon>Micrococcaceae</taxon>
        <taxon>Sinomonas</taxon>
    </lineage>
</organism>
<dbReference type="PANTHER" id="PTHR42901:SF1">
    <property type="entry name" value="ALCOHOL DEHYDROGENASE"/>
    <property type="match status" value="1"/>
</dbReference>
<dbReference type="Pfam" id="PF00106">
    <property type="entry name" value="adh_short"/>
    <property type="match status" value="1"/>
</dbReference>
<dbReference type="PRINTS" id="PR00080">
    <property type="entry name" value="SDRFAMILY"/>
</dbReference>
<dbReference type="EC" id="1.-.-.-" evidence="4"/>
<accession>A0ABU9X064</accession>
<evidence type="ECO:0000313" key="4">
    <source>
        <dbReference type="EMBL" id="MEN2744826.1"/>
    </source>
</evidence>
<dbReference type="Gene3D" id="3.40.50.720">
    <property type="entry name" value="NAD(P)-binding Rossmann-like Domain"/>
    <property type="match status" value="1"/>
</dbReference>
<dbReference type="RefSeq" id="WP_345885122.1">
    <property type="nucleotide sequence ID" value="NZ_JBDFRB010000007.1"/>
</dbReference>
<proteinExistence type="inferred from homology"/>
<comment type="similarity">
    <text evidence="1 3">Belongs to the short-chain dehydrogenases/reductases (SDR) family.</text>
</comment>
<gene>
    <name evidence="4" type="ORF">ABCQ75_09770</name>
</gene>
<protein>
    <submittedName>
        <fullName evidence="4">SDR family oxidoreductase</fullName>
        <ecNumber evidence="4">1.-.-.-</ecNumber>
    </submittedName>
</protein>
<keyword evidence="5" id="KW-1185">Reference proteome</keyword>
<dbReference type="EMBL" id="JBDFRB010000007">
    <property type="protein sequence ID" value="MEN2744826.1"/>
    <property type="molecule type" value="Genomic_DNA"/>
</dbReference>
<dbReference type="PANTHER" id="PTHR42901">
    <property type="entry name" value="ALCOHOL DEHYDROGENASE"/>
    <property type="match status" value="1"/>
</dbReference>
<evidence type="ECO:0000256" key="2">
    <source>
        <dbReference type="ARBA" id="ARBA00023002"/>
    </source>
</evidence>
<evidence type="ECO:0000313" key="5">
    <source>
        <dbReference type="Proteomes" id="UP001422074"/>
    </source>
</evidence>
<comment type="caution">
    <text evidence="4">The sequence shown here is derived from an EMBL/GenBank/DDBJ whole genome shotgun (WGS) entry which is preliminary data.</text>
</comment>
<evidence type="ECO:0000256" key="3">
    <source>
        <dbReference type="RuleBase" id="RU000363"/>
    </source>
</evidence>
<sequence>MSTPANQPRPARRAVVTGASSGIGEATVRHLVDAGYSVLAVARRRERLEGLAARTGCDILAADITDDADVARIAEAAGSVEVLVNNAGGARGVESIAEADLEKWRWMYEVNVVGTVRVTKALLPALRASGGDVVVVSSIAADVSYPGGGGYCAAKHAERVVSETLRLELVGEKVRIIDIAPGLVHTEEFSLRRLGGNQEAADRVYAGVPDPLTADDVAECIVWTVQRPRHVNIDRLVVKPVAQAAPHLVHRDQ</sequence>
<dbReference type="PRINTS" id="PR00081">
    <property type="entry name" value="GDHRDH"/>
</dbReference>
<evidence type="ECO:0000256" key="1">
    <source>
        <dbReference type="ARBA" id="ARBA00006484"/>
    </source>
</evidence>
<dbReference type="SUPFAM" id="SSF51735">
    <property type="entry name" value="NAD(P)-binding Rossmann-fold domains"/>
    <property type="match status" value="1"/>
</dbReference>
<dbReference type="InterPro" id="IPR036291">
    <property type="entry name" value="NAD(P)-bd_dom_sf"/>
</dbReference>
<name>A0ABU9X064_9MICC</name>